<evidence type="ECO:0000256" key="4">
    <source>
        <dbReference type="ARBA" id="ARBA00022655"/>
    </source>
</evidence>
<dbReference type="EMBL" id="BLJN01000009">
    <property type="protein sequence ID" value="GFE84498.1"/>
    <property type="molecule type" value="Genomic_DNA"/>
</dbReference>
<evidence type="ECO:0000256" key="8">
    <source>
        <dbReference type="HAMAP-Rule" id="MF_00158"/>
    </source>
</evidence>
<name>A0A829YPC3_9GAMM</name>
<evidence type="ECO:0000256" key="1">
    <source>
        <dbReference type="ARBA" id="ARBA00004990"/>
    </source>
</evidence>
<dbReference type="GO" id="GO:0015940">
    <property type="term" value="P:pantothenate biosynthetic process"/>
    <property type="evidence" value="ECO:0007669"/>
    <property type="project" value="UniProtKB-UniRule"/>
</dbReference>
<dbReference type="FunFam" id="3.40.50.620:FF:000013">
    <property type="entry name" value="Pantothenate synthetase"/>
    <property type="match status" value="1"/>
</dbReference>
<keyword evidence="6 8" id="KW-0067">ATP-binding</keyword>
<evidence type="ECO:0000256" key="7">
    <source>
        <dbReference type="ARBA" id="ARBA00048258"/>
    </source>
</evidence>
<comment type="catalytic activity">
    <reaction evidence="7 8">
        <text>(R)-pantoate + beta-alanine + ATP = (R)-pantothenate + AMP + diphosphate + H(+)</text>
        <dbReference type="Rhea" id="RHEA:10912"/>
        <dbReference type="ChEBI" id="CHEBI:15378"/>
        <dbReference type="ChEBI" id="CHEBI:15980"/>
        <dbReference type="ChEBI" id="CHEBI:29032"/>
        <dbReference type="ChEBI" id="CHEBI:30616"/>
        <dbReference type="ChEBI" id="CHEBI:33019"/>
        <dbReference type="ChEBI" id="CHEBI:57966"/>
        <dbReference type="ChEBI" id="CHEBI:456215"/>
        <dbReference type="EC" id="6.3.2.1"/>
    </reaction>
</comment>
<accession>A0A829YPC3</accession>
<dbReference type="AlphaFoldDB" id="A0A829YPC3"/>
<organism evidence="9 10">
    <name type="scientific">Steroidobacter agaridevorans</name>
    <dbReference type="NCBI Taxonomy" id="2695856"/>
    <lineage>
        <taxon>Bacteria</taxon>
        <taxon>Pseudomonadati</taxon>
        <taxon>Pseudomonadota</taxon>
        <taxon>Gammaproteobacteria</taxon>
        <taxon>Steroidobacterales</taxon>
        <taxon>Steroidobacteraceae</taxon>
        <taxon>Steroidobacter</taxon>
    </lineage>
</organism>
<dbReference type="GO" id="GO:0005524">
    <property type="term" value="F:ATP binding"/>
    <property type="evidence" value="ECO:0007669"/>
    <property type="project" value="UniProtKB-KW"/>
</dbReference>
<feature type="binding site" evidence="8">
    <location>
        <position position="65"/>
    </location>
    <ligand>
        <name>(R)-pantoate</name>
        <dbReference type="ChEBI" id="CHEBI:15980"/>
    </ligand>
</feature>
<dbReference type="InterPro" id="IPR014729">
    <property type="entry name" value="Rossmann-like_a/b/a_fold"/>
</dbReference>
<feature type="binding site" evidence="8">
    <location>
        <begin position="153"/>
        <end position="156"/>
    </location>
    <ligand>
        <name>ATP</name>
        <dbReference type="ChEBI" id="CHEBI:30616"/>
    </ligand>
</feature>
<keyword evidence="10" id="KW-1185">Reference proteome</keyword>
<evidence type="ECO:0000313" key="9">
    <source>
        <dbReference type="EMBL" id="GFE84498.1"/>
    </source>
</evidence>
<dbReference type="EC" id="6.3.2.1" evidence="8"/>
<sequence>MAKTLEVVVRPHELRERVAQWRRKGERIAFVPTMGNLHAGHGSLVSKASELAEHVIVSIFVNPLQFGPNEDFAAYPRTPEDDRELLRSLNVEVLFAPEVDDIYPRGQETTARVHVPGLEDILCGAFRPGHFMGVATVVTKLLNLVQPDVALFGEKDFQQLMIIRRAAIDLCMPIEIVGVPTAREKDGLAMSSRNRYLLPEQRAVAPQIFAALDRARVALEAGSTDYAALEQAGTEALQKAGFRPDYFAIRDAHSLQMPNGESNDLVIVTAARIGRARLIDNVRAKRPSK</sequence>
<feature type="binding site" evidence="8">
    <location>
        <begin position="190"/>
        <end position="193"/>
    </location>
    <ligand>
        <name>ATP</name>
        <dbReference type="ChEBI" id="CHEBI:30616"/>
    </ligand>
</feature>
<feature type="binding site" evidence="8">
    <location>
        <position position="159"/>
    </location>
    <ligand>
        <name>(R)-pantoate</name>
        <dbReference type="ChEBI" id="CHEBI:15980"/>
    </ligand>
</feature>
<comment type="pathway">
    <text evidence="1 8">Cofactor biosynthesis; (R)-pantothenate biosynthesis; (R)-pantothenate from (R)-pantoate and beta-alanine: step 1/1.</text>
</comment>
<feature type="active site" description="Proton donor" evidence="8">
    <location>
        <position position="41"/>
    </location>
</feature>
<feature type="binding site" evidence="8">
    <location>
        <position position="182"/>
    </location>
    <ligand>
        <name>ATP</name>
        <dbReference type="ChEBI" id="CHEBI:30616"/>
    </ligand>
</feature>
<dbReference type="NCBIfam" id="TIGR00125">
    <property type="entry name" value="cyt_tran_rel"/>
    <property type="match status" value="1"/>
</dbReference>
<dbReference type="PANTHER" id="PTHR21299:SF1">
    <property type="entry name" value="PANTOATE--BETA-ALANINE LIGASE"/>
    <property type="match status" value="1"/>
</dbReference>
<dbReference type="Gene3D" id="3.40.50.620">
    <property type="entry name" value="HUPs"/>
    <property type="match status" value="1"/>
</dbReference>
<dbReference type="NCBIfam" id="TIGR00018">
    <property type="entry name" value="panC"/>
    <property type="match status" value="1"/>
</dbReference>
<comment type="caution">
    <text evidence="9">The sequence shown here is derived from an EMBL/GenBank/DDBJ whole genome shotgun (WGS) entry which is preliminary data.</text>
</comment>
<dbReference type="InterPro" id="IPR042176">
    <property type="entry name" value="Pantoate_ligase_C"/>
</dbReference>
<dbReference type="PANTHER" id="PTHR21299">
    <property type="entry name" value="CYTIDYLATE KINASE/PANTOATE-BETA-ALANINE LIGASE"/>
    <property type="match status" value="1"/>
</dbReference>
<reference evidence="10" key="1">
    <citation type="submission" date="2020-01" db="EMBL/GenBank/DDBJ databases">
        <title>'Steroidobacter agaridevorans' sp. nov., agar-degrading bacteria isolated from rhizosphere soils.</title>
        <authorList>
            <person name="Ikenaga M."/>
            <person name="Kataoka M."/>
            <person name="Murouchi A."/>
            <person name="Katsuragi S."/>
            <person name="Sakai M."/>
        </authorList>
    </citation>
    <scope>NUCLEOTIDE SEQUENCE [LARGE SCALE GENOMIC DNA]</scope>
    <source>
        <strain evidence="10">YU21-B</strain>
    </source>
</reference>
<keyword evidence="4 8" id="KW-0566">Pantothenate biosynthesis</keyword>
<dbReference type="UniPathway" id="UPA00028">
    <property type="reaction ID" value="UER00005"/>
</dbReference>
<dbReference type="HAMAP" id="MF_00158">
    <property type="entry name" value="PanC"/>
    <property type="match status" value="1"/>
</dbReference>
<dbReference type="Gene3D" id="3.30.1300.10">
    <property type="entry name" value="Pantoate-beta-alanine ligase, C-terminal domain"/>
    <property type="match status" value="1"/>
</dbReference>
<gene>
    <name evidence="8 9" type="primary">panC</name>
    <name evidence="9" type="ORF">GCM10011487_64980</name>
</gene>
<protein>
    <recommendedName>
        <fullName evidence="8">Pantothenate synthetase</fullName>
        <shortName evidence="8">PS</shortName>
        <ecNumber evidence="8">6.3.2.1</ecNumber>
    </recommendedName>
    <alternativeName>
        <fullName evidence="8">Pantoate--beta-alanine ligase</fullName>
    </alternativeName>
    <alternativeName>
        <fullName evidence="8">Pantoate-activating enzyme</fullName>
    </alternativeName>
</protein>
<evidence type="ECO:0000256" key="3">
    <source>
        <dbReference type="ARBA" id="ARBA00022598"/>
    </source>
</evidence>
<comment type="similarity">
    <text evidence="2 8">Belongs to the pantothenate synthetase family.</text>
</comment>
<dbReference type="SUPFAM" id="SSF52374">
    <property type="entry name" value="Nucleotidylyl transferase"/>
    <property type="match status" value="1"/>
</dbReference>
<comment type="subunit">
    <text evidence="8">Homodimer.</text>
</comment>
<comment type="subcellular location">
    <subcellularLocation>
        <location evidence="8">Cytoplasm</location>
    </subcellularLocation>
</comment>
<dbReference type="Pfam" id="PF02569">
    <property type="entry name" value="Pantoate_ligase"/>
    <property type="match status" value="1"/>
</dbReference>
<feature type="binding site" evidence="8">
    <location>
        <position position="65"/>
    </location>
    <ligand>
        <name>beta-alanine</name>
        <dbReference type="ChEBI" id="CHEBI:57966"/>
    </ligand>
</feature>
<comment type="miscellaneous">
    <text evidence="8">The reaction proceeds by a bi uni uni bi ping pong mechanism.</text>
</comment>
<feature type="binding site" evidence="8">
    <location>
        <begin position="34"/>
        <end position="41"/>
    </location>
    <ligand>
        <name>ATP</name>
        <dbReference type="ChEBI" id="CHEBI:30616"/>
    </ligand>
</feature>
<dbReference type="CDD" id="cd00560">
    <property type="entry name" value="PanC"/>
    <property type="match status" value="1"/>
</dbReference>
<evidence type="ECO:0000256" key="2">
    <source>
        <dbReference type="ARBA" id="ARBA00009256"/>
    </source>
</evidence>
<evidence type="ECO:0000256" key="6">
    <source>
        <dbReference type="ARBA" id="ARBA00022840"/>
    </source>
</evidence>
<proteinExistence type="inferred from homology"/>
<keyword evidence="3 8" id="KW-0436">Ligase</keyword>
<keyword evidence="5 8" id="KW-0547">Nucleotide-binding</keyword>
<comment type="function">
    <text evidence="8">Catalyzes the condensation of pantoate with beta-alanine in an ATP-dependent reaction via a pantoyl-adenylate intermediate.</text>
</comment>
<dbReference type="RefSeq" id="WP_161816097.1">
    <property type="nucleotide sequence ID" value="NZ_BLJN01000009.1"/>
</dbReference>
<evidence type="ECO:0000256" key="5">
    <source>
        <dbReference type="ARBA" id="ARBA00022741"/>
    </source>
</evidence>
<keyword evidence="8" id="KW-0963">Cytoplasm</keyword>
<evidence type="ECO:0000313" key="10">
    <source>
        <dbReference type="Proteomes" id="UP000445000"/>
    </source>
</evidence>
<dbReference type="InterPro" id="IPR003721">
    <property type="entry name" value="Pantoate_ligase"/>
</dbReference>
<dbReference type="GO" id="GO:0005829">
    <property type="term" value="C:cytosol"/>
    <property type="evidence" value="ECO:0007669"/>
    <property type="project" value="TreeGrafter"/>
</dbReference>
<dbReference type="InterPro" id="IPR004821">
    <property type="entry name" value="Cyt_trans-like"/>
</dbReference>
<dbReference type="GO" id="GO:0004592">
    <property type="term" value="F:pantoate-beta-alanine ligase activity"/>
    <property type="evidence" value="ECO:0007669"/>
    <property type="project" value="UniProtKB-UniRule"/>
</dbReference>
<dbReference type="Proteomes" id="UP000445000">
    <property type="component" value="Unassembled WGS sequence"/>
</dbReference>